<evidence type="ECO:0000256" key="6">
    <source>
        <dbReference type="ARBA" id="ARBA00022777"/>
    </source>
</evidence>
<dbReference type="CDD" id="cd00130">
    <property type="entry name" value="PAS"/>
    <property type="match status" value="2"/>
</dbReference>
<dbReference type="GO" id="GO:0005524">
    <property type="term" value="F:ATP binding"/>
    <property type="evidence" value="ECO:0007669"/>
    <property type="project" value="UniProtKB-KW"/>
</dbReference>
<evidence type="ECO:0000259" key="9">
    <source>
        <dbReference type="PROSITE" id="PS50109"/>
    </source>
</evidence>
<dbReference type="InterPro" id="IPR036890">
    <property type="entry name" value="HATPase_C_sf"/>
</dbReference>
<dbReference type="SUPFAM" id="SSF55874">
    <property type="entry name" value="ATPase domain of HSP90 chaperone/DNA topoisomerase II/histidine kinase"/>
    <property type="match status" value="1"/>
</dbReference>
<evidence type="ECO:0000256" key="1">
    <source>
        <dbReference type="ARBA" id="ARBA00000085"/>
    </source>
</evidence>
<dbReference type="EMBL" id="OMOF01000474">
    <property type="protein sequence ID" value="SPF51670.1"/>
    <property type="molecule type" value="Genomic_DNA"/>
</dbReference>
<evidence type="ECO:0000256" key="8">
    <source>
        <dbReference type="ARBA" id="ARBA00023012"/>
    </source>
</evidence>
<evidence type="ECO:0000313" key="11">
    <source>
        <dbReference type="EMBL" id="SPF51670.1"/>
    </source>
</evidence>
<dbReference type="Pfam" id="PF02518">
    <property type="entry name" value="HATPase_c"/>
    <property type="match status" value="1"/>
</dbReference>
<dbReference type="InterPro" id="IPR005467">
    <property type="entry name" value="His_kinase_dom"/>
</dbReference>
<proteinExistence type="predicted"/>
<dbReference type="InterPro" id="IPR003661">
    <property type="entry name" value="HisK_dim/P_dom"/>
</dbReference>
<dbReference type="InterPro" id="IPR035965">
    <property type="entry name" value="PAS-like_dom_sf"/>
</dbReference>
<keyword evidence="3" id="KW-0597">Phosphoprotein</keyword>
<evidence type="ECO:0000256" key="7">
    <source>
        <dbReference type="ARBA" id="ARBA00022840"/>
    </source>
</evidence>
<dbReference type="InterPro" id="IPR004358">
    <property type="entry name" value="Sig_transdc_His_kin-like_C"/>
</dbReference>
<accession>A0A2U3LIK6</accession>
<dbReference type="SMART" id="SM00091">
    <property type="entry name" value="PAS"/>
    <property type="match status" value="3"/>
</dbReference>
<evidence type="ECO:0000256" key="4">
    <source>
        <dbReference type="ARBA" id="ARBA00022679"/>
    </source>
</evidence>
<dbReference type="AlphaFoldDB" id="A0A2U3LIK6"/>
<feature type="domain" description="PAS" evidence="10">
    <location>
        <begin position="210"/>
        <end position="255"/>
    </location>
</feature>
<dbReference type="Pfam" id="PF00512">
    <property type="entry name" value="HisKA"/>
    <property type="match status" value="1"/>
</dbReference>
<dbReference type="InterPro" id="IPR036097">
    <property type="entry name" value="HisK_dim/P_sf"/>
</dbReference>
<name>A0A2U3LIK6_9FIRM</name>
<feature type="domain" description="PAS" evidence="10">
    <location>
        <begin position="328"/>
        <end position="383"/>
    </location>
</feature>
<evidence type="ECO:0000256" key="3">
    <source>
        <dbReference type="ARBA" id="ARBA00022553"/>
    </source>
</evidence>
<evidence type="ECO:0000259" key="10">
    <source>
        <dbReference type="PROSITE" id="PS50112"/>
    </source>
</evidence>
<dbReference type="Pfam" id="PF08448">
    <property type="entry name" value="PAS_4"/>
    <property type="match status" value="2"/>
</dbReference>
<evidence type="ECO:0000256" key="2">
    <source>
        <dbReference type="ARBA" id="ARBA00012438"/>
    </source>
</evidence>
<dbReference type="SUPFAM" id="SSF47384">
    <property type="entry name" value="Homodimeric domain of signal transducing histidine kinase"/>
    <property type="match status" value="1"/>
</dbReference>
<protein>
    <recommendedName>
        <fullName evidence="2">histidine kinase</fullName>
        <ecNumber evidence="2">2.7.13.3</ecNumber>
    </recommendedName>
</protein>
<dbReference type="Proteomes" id="UP000238916">
    <property type="component" value="Unassembled WGS sequence"/>
</dbReference>
<keyword evidence="5" id="KW-0547">Nucleotide-binding</keyword>
<keyword evidence="7" id="KW-0067">ATP-binding</keyword>
<gene>
    <name evidence="11" type="ORF">SBF1_5250004</name>
</gene>
<dbReference type="CDD" id="cd00082">
    <property type="entry name" value="HisKA"/>
    <property type="match status" value="1"/>
</dbReference>
<dbReference type="GO" id="GO:0000155">
    <property type="term" value="F:phosphorelay sensor kinase activity"/>
    <property type="evidence" value="ECO:0007669"/>
    <property type="project" value="InterPro"/>
</dbReference>
<dbReference type="Gene3D" id="3.30.565.10">
    <property type="entry name" value="Histidine kinase-like ATPase, C-terminal domain"/>
    <property type="match status" value="1"/>
</dbReference>
<sequence>MDFSHAELFHLQNTAMTDLTMTEEQPIEKTAEDGRHFVDNLSGFQMPSGEYACDASANDVTNSIKEQKRLTGAKERFRKIFQLGPLMMAILRKSDYRYIDVNDRFLEERNYTLVDVIGKTPVEMGVPEIEFNKIIETIELHGSVQNIESTLVTKFGSIGTTILSAETIQIDDQECILLAYNDVTEMKRMQAERVEQLSKLLALEADLSHSNKFIADIVDNMSDVFYVLDNQWRFTFVNNKATELLLKTREELLGNVLWEVIPKTRGTNLELNYLKAKNDGLTMTFEYLSVLHKDTWYQVTAYPSEFGLSIYHTDITERKLMHEKLIKAQEEMLSVLESMTDCFYALDRDLQFTYINRAGKIAFGRSQEDLLGKKITEVIKVNDTALQYYHKVLSEKRPVTFESVSEALGNKSLEISVYPSETGLTCYFRDITSRKLAENEMARLDRLNLVGQLAAGIGHEIRNPMTTVRGYLQLLGEKPDCAARKPTFDLMISELDRANSIITEFLSLSQIKQTKLESQNLNAIINHLFPLLEADAFTQNKQITFIPGDIPNLELNGKEISQLVLNLTLNGLAAMLERGCLTIKSYLQDGTVVLAIVDEGCGIPPENLKKIGTPFFTTKDDGTGLGLATCYKIIESHKAKVHIESSSSGTTFSIIFPKEQDKNETIAPNYLSPYFLRRSINTT</sequence>
<comment type="catalytic activity">
    <reaction evidence="1">
        <text>ATP + protein L-histidine = ADP + protein N-phospho-L-histidine.</text>
        <dbReference type="EC" id="2.7.13.3"/>
    </reaction>
</comment>
<evidence type="ECO:0000256" key="5">
    <source>
        <dbReference type="ARBA" id="ARBA00022741"/>
    </source>
</evidence>
<dbReference type="InterPro" id="IPR000014">
    <property type="entry name" value="PAS"/>
</dbReference>
<dbReference type="InterPro" id="IPR013656">
    <property type="entry name" value="PAS_4"/>
</dbReference>
<evidence type="ECO:0000313" key="12">
    <source>
        <dbReference type="Proteomes" id="UP000238916"/>
    </source>
</evidence>
<dbReference type="EC" id="2.7.13.3" evidence="2"/>
<dbReference type="SMART" id="SM00388">
    <property type="entry name" value="HisKA"/>
    <property type="match status" value="1"/>
</dbReference>
<dbReference type="PROSITE" id="PS50109">
    <property type="entry name" value="HIS_KIN"/>
    <property type="match status" value="1"/>
</dbReference>
<keyword evidence="8" id="KW-0902">Two-component regulatory system</keyword>
<dbReference type="Gene3D" id="3.30.450.20">
    <property type="entry name" value="PAS domain"/>
    <property type="match status" value="3"/>
</dbReference>
<dbReference type="PRINTS" id="PR00344">
    <property type="entry name" value="BCTRLSENSOR"/>
</dbReference>
<dbReference type="PANTHER" id="PTHR43065:SF46">
    <property type="entry name" value="C4-DICARBOXYLATE TRANSPORT SENSOR PROTEIN DCTB"/>
    <property type="match status" value="1"/>
</dbReference>
<dbReference type="NCBIfam" id="TIGR00229">
    <property type="entry name" value="sensory_box"/>
    <property type="match status" value="3"/>
</dbReference>
<reference evidence="12" key="1">
    <citation type="submission" date="2018-02" db="EMBL/GenBank/DDBJ databases">
        <authorList>
            <person name="Hausmann B."/>
        </authorList>
    </citation>
    <scope>NUCLEOTIDE SEQUENCE [LARGE SCALE GENOMIC DNA]</scope>
    <source>
        <strain evidence="12">Peat soil MAG SbF1</strain>
    </source>
</reference>
<keyword evidence="4" id="KW-0808">Transferase</keyword>
<feature type="domain" description="Histidine kinase" evidence="9">
    <location>
        <begin position="456"/>
        <end position="660"/>
    </location>
</feature>
<dbReference type="InterPro" id="IPR003594">
    <property type="entry name" value="HATPase_dom"/>
</dbReference>
<keyword evidence="6" id="KW-0418">Kinase</keyword>
<dbReference type="SUPFAM" id="SSF55785">
    <property type="entry name" value="PYP-like sensor domain (PAS domain)"/>
    <property type="match status" value="3"/>
</dbReference>
<organism evidence="11 12">
    <name type="scientific">Candidatus Desulfosporosinus infrequens</name>
    <dbReference type="NCBI Taxonomy" id="2043169"/>
    <lineage>
        <taxon>Bacteria</taxon>
        <taxon>Bacillati</taxon>
        <taxon>Bacillota</taxon>
        <taxon>Clostridia</taxon>
        <taxon>Eubacteriales</taxon>
        <taxon>Desulfitobacteriaceae</taxon>
        <taxon>Desulfosporosinus</taxon>
    </lineage>
</organism>
<dbReference type="SMART" id="SM00387">
    <property type="entry name" value="HATPase_c"/>
    <property type="match status" value="1"/>
</dbReference>
<dbReference type="PANTHER" id="PTHR43065">
    <property type="entry name" value="SENSOR HISTIDINE KINASE"/>
    <property type="match status" value="1"/>
</dbReference>
<dbReference type="Gene3D" id="1.10.287.130">
    <property type="match status" value="1"/>
</dbReference>
<dbReference type="PROSITE" id="PS50112">
    <property type="entry name" value="PAS"/>
    <property type="match status" value="2"/>
</dbReference>